<dbReference type="AlphaFoldDB" id="A0A2W4EFR3"/>
<dbReference type="Proteomes" id="UP000248925">
    <property type="component" value="Unassembled WGS sequence"/>
</dbReference>
<gene>
    <name evidence="3" type="ORF">CPY51_16545</name>
</gene>
<reference evidence="3 4" key="1">
    <citation type="journal article" date="2018" name="Sci. Rep.">
        <title>Rhizobium tumorigenes sp. nov., a novel plant tumorigenic bacterium isolated from cane gall tumors on thornless blackberry.</title>
        <authorList>
            <person name="Kuzmanovi N."/>
            <person name="Smalla K."/>
            <person name="Gronow S."/>
            <person name="PuBawska J."/>
        </authorList>
    </citation>
    <scope>NUCLEOTIDE SEQUENCE [LARGE SCALE GENOMIC DNA]</scope>
    <source>
        <strain evidence="3 4">CCBAU 85046</strain>
    </source>
</reference>
<evidence type="ECO:0000256" key="1">
    <source>
        <dbReference type="ARBA" id="ARBA00023012"/>
    </source>
</evidence>
<evidence type="ECO:0000313" key="3">
    <source>
        <dbReference type="EMBL" id="PZM13116.1"/>
    </source>
</evidence>
<accession>A0A2W4EFR3</accession>
<proteinExistence type="predicted"/>
<keyword evidence="1" id="KW-0902">Two-component regulatory system</keyword>
<sequence>MAALNIAFEAPDNSRGTGPSKERPIDLVHLAKQTMGDKVLEVEVLQMFARQARACLQEIGSGNPEKATAGAHLLKGAASAVGAFKVAQAADAFEDRINDASRMAAVGAAVVDAENFILKLCR</sequence>
<feature type="domain" description="HPt" evidence="2">
    <location>
        <begin position="43"/>
        <end position="101"/>
    </location>
</feature>
<evidence type="ECO:0000313" key="4">
    <source>
        <dbReference type="Proteomes" id="UP000248925"/>
    </source>
</evidence>
<organism evidence="3 4">
    <name type="scientific">Rhizobium tubonense</name>
    <dbReference type="NCBI Taxonomy" id="484088"/>
    <lineage>
        <taxon>Bacteria</taxon>
        <taxon>Pseudomonadati</taxon>
        <taxon>Pseudomonadota</taxon>
        <taxon>Alphaproteobacteria</taxon>
        <taxon>Hyphomicrobiales</taxon>
        <taxon>Rhizobiaceae</taxon>
        <taxon>Rhizobium/Agrobacterium group</taxon>
        <taxon>Rhizobium</taxon>
    </lineage>
</organism>
<name>A0A2W4EFR3_9HYPH</name>
<dbReference type="OrthoDB" id="8454588at2"/>
<dbReference type="GO" id="GO:0000160">
    <property type="term" value="P:phosphorelay signal transduction system"/>
    <property type="evidence" value="ECO:0007669"/>
    <property type="project" value="UniProtKB-KW"/>
</dbReference>
<dbReference type="Gene3D" id="1.20.120.160">
    <property type="entry name" value="HPT domain"/>
    <property type="match status" value="1"/>
</dbReference>
<protein>
    <submittedName>
        <fullName evidence="3">Hpt domain-containing protein</fullName>
    </submittedName>
</protein>
<comment type="caution">
    <text evidence="3">The sequence shown here is derived from an EMBL/GenBank/DDBJ whole genome shotgun (WGS) entry which is preliminary data.</text>
</comment>
<dbReference type="Pfam" id="PF01627">
    <property type="entry name" value="Hpt"/>
    <property type="match status" value="1"/>
</dbReference>
<keyword evidence="4" id="KW-1185">Reference proteome</keyword>
<dbReference type="GO" id="GO:0004672">
    <property type="term" value="F:protein kinase activity"/>
    <property type="evidence" value="ECO:0007669"/>
    <property type="project" value="UniProtKB-ARBA"/>
</dbReference>
<dbReference type="RefSeq" id="WP_111161312.1">
    <property type="nucleotide sequence ID" value="NZ_PCDP01000036.1"/>
</dbReference>
<dbReference type="SUPFAM" id="SSF47226">
    <property type="entry name" value="Histidine-containing phosphotransfer domain, HPT domain"/>
    <property type="match status" value="1"/>
</dbReference>
<dbReference type="InterPro" id="IPR008207">
    <property type="entry name" value="Sig_transdc_His_kin_Hpt_dom"/>
</dbReference>
<dbReference type="InterPro" id="IPR036641">
    <property type="entry name" value="HPT_dom_sf"/>
</dbReference>
<evidence type="ECO:0000259" key="2">
    <source>
        <dbReference type="Pfam" id="PF01627"/>
    </source>
</evidence>
<dbReference type="EMBL" id="PCDP01000036">
    <property type="protein sequence ID" value="PZM13116.1"/>
    <property type="molecule type" value="Genomic_DNA"/>
</dbReference>